<dbReference type="PANTHER" id="PTHR43751">
    <property type="entry name" value="SULFATASE"/>
    <property type="match status" value="1"/>
</dbReference>
<dbReference type="Gene3D" id="3.40.720.10">
    <property type="entry name" value="Alkaline Phosphatase, subunit A"/>
    <property type="match status" value="2"/>
</dbReference>
<accession>A0A4R9JQK5</accession>
<keyword evidence="3" id="KW-1185">Reference proteome</keyword>
<reference evidence="2" key="1">
    <citation type="journal article" date="2019" name="PLoS Negl. Trop. Dis.">
        <title>Revisiting the worldwide diversity of Leptospira species in the environment.</title>
        <authorList>
            <person name="Vincent A.T."/>
            <person name="Schiettekatte O."/>
            <person name="Bourhy P."/>
            <person name="Veyrier F.J."/>
            <person name="Picardeau M."/>
        </authorList>
    </citation>
    <scope>NUCLEOTIDE SEQUENCE [LARGE SCALE GENOMIC DNA]</scope>
    <source>
        <strain evidence="2">201702454</strain>
    </source>
</reference>
<feature type="domain" description="Sulfatase N-terminal" evidence="1">
    <location>
        <begin position="200"/>
        <end position="480"/>
    </location>
</feature>
<dbReference type="OrthoDB" id="279611at2"/>
<protein>
    <submittedName>
        <fullName evidence="2">Sulfatase</fullName>
    </submittedName>
</protein>
<dbReference type="SUPFAM" id="SSF53649">
    <property type="entry name" value="Alkaline phosphatase-like"/>
    <property type="match status" value="1"/>
</dbReference>
<organism evidence="2 3">
    <name type="scientific">Leptospira kemamanensis</name>
    <dbReference type="NCBI Taxonomy" id="2484942"/>
    <lineage>
        <taxon>Bacteria</taxon>
        <taxon>Pseudomonadati</taxon>
        <taxon>Spirochaetota</taxon>
        <taxon>Spirochaetia</taxon>
        <taxon>Leptospirales</taxon>
        <taxon>Leptospiraceae</taxon>
        <taxon>Leptospira</taxon>
    </lineage>
</organism>
<dbReference type="EMBL" id="RQGG01000032">
    <property type="protein sequence ID" value="TGL51559.1"/>
    <property type="molecule type" value="Genomic_DNA"/>
</dbReference>
<evidence type="ECO:0000313" key="3">
    <source>
        <dbReference type="Proteomes" id="UP000297609"/>
    </source>
</evidence>
<sequence>MRKILTFAPILCFCLIQCLNNSESRFPVDLVLELKHARSKIKIAKDLLPYHWKKNPGRQSDLPLSRKWENTQITFNTNKEIFLNHSLDAIYFPPGQEYQFTLPKGTYQFSSLVGLLGEYEFQSSVKGKLKFYSQSNLLKEWDFSGTTKEQWIKKETSVTLDGDLRLVWESRDSHLFVGEPLLYPDGFGESKKISEKPKSVILIVIDSARKDFLGAYGYRHSVTPVLDQLAKESVFFENPFANGNWTKPSMMSFFHSEYSSNLGLGNSWFSTKPYQRKVYYGKKRDNLAKTFREAGYYSKTIMNNVFFLDYTTVGLDLGFHNSFQVGMDIVDTEVLTNHAIEFVSEKKDIPYFLHFNLNTPHASYSPPPEDMKAVRSIVPDSEFFRYESPVKRYLGEMHYTDREIGRLVNKLKELGTYEETMIIVTGDHGELFSPEHDYSYHFIMQTRFGHGETHYDEEINVPYFIKLPKSIAETVVVGKDKSLFSEDHNSLPHRYPIVKRMPIQNKMGKESVSQIDGIKNSQSQTQIRIPGQSSLMSLAPTILGFLDLKPENATYQGVDYATCILQSNSCPTEKFIYTEGRMSESVRTESYKYIRRYPGFTTVRRTSAGEPHTMAEELYDLQKDPKELRNLSSEKEGETLLLQARADFRRENFLKRNGLRIWIPPCEEAICRDYLSLNVQGSIYDWVAPETVQISSGSAKTISVAKETRDTRESIEARDHKTSLETKTKKTIQPEEIILKTVNPELGAFFQFTRNGKTIPVRFGRYGLEYQRSMNHIEDLIVSERQPDGLLQSPLPWIYNDGAFSGSGESEVQKEMGKEVKKILETWGYIHE</sequence>
<dbReference type="Pfam" id="PF00884">
    <property type="entry name" value="Sulfatase"/>
    <property type="match status" value="1"/>
</dbReference>
<comment type="caution">
    <text evidence="2">The sequence shown here is derived from an EMBL/GenBank/DDBJ whole genome shotgun (WGS) entry which is preliminary data.</text>
</comment>
<proteinExistence type="predicted"/>
<gene>
    <name evidence="2" type="ORF">EHQ59_11765</name>
</gene>
<dbReference type="RefSeq" id="WP_135619837.1">
    <property type="nucleotide sequence ID" value="NZ_RQGG01000032.1"/>
</dbReference>
<dbReference type="Proteomes" id="UP000297609">
    <property type="component" value="Unassembled WGS sequence"/>
</dbReference>
<dbReference type="InterPro" id="IPR052701">
    <property type="entry name" value="GAG_Ulvan_Degrading_Sulfatases"/>
</dbReference>
<evidence type="ECO:0000259" key="1">
    <source>
        <dbReference type="Pfam" id="PF00884"/>
    </source>
</evidence>
<dbReference type="CDD" id="cd16148">
    <property type="entry name" value="sulfatase_like"/>
    <property type="match status" value="1"/>
</dbReference>
<dbReference type="PANTHER" id="PTHR43751:SF3">
    <property type="entry name" value="SULFATASE N-TERMINAL DOMAIN-CONTAINING PROTEIN"/>
    <property type="match status" value="1"/>
</dbReference>
<name>A0A4R9JQK5_9LEPT</name>
<dbReference type="AlphaFoldDB" id="A0A4R9JQK5"/>
<evidence type="ECO:0000313" key="2">
    <source>
        <dbReference type="EMBL" id="TGL51559.1"/>
    </source>
</evidence>
<dbReference type="InterPro" id="IPR017850">
    <property type="entry name" value="Alkaline_phosphatase_core_sf"/>
</dbReference>
<dbReference type="InterPro" id="IPR000917">
    <property type="entry name" value="Sulfatase_N"/>
</dbReference>